<evidence type="ECO:0000313" key="1">
    <source>
        <dbReference type="EMBL" id="MBM3331715.1"/>
    </source>
</evidence>
<name>A0A937XDH9_UNCW3</name>
<reference evidence="1" key="1">
    <citation type="submission" date="2019-03" db="EMBL/GenBank/DDBJ databases">
        <title>Lake Tanganyika Metagenome-Assembled Genomes (MAGs).</title>
        <authorList>
            <person name="Tran P."/>
        </authorList>
    </citation>
    <scope>NUCLEOTIDE SEQUENCE</scope>
    <source>
        <strain evidence="1">K_DeepCast_150m_m2_040</strain>
    </source>
</reference>
<dbReference type="EMBL" id="VGIR01000041">
    <property type="protein sequence ID" value="MBM3331715.1"/>
    <property type="molecule type" value="Genomic_DNA"/>
</dbReference>
<evidence type="ECO:0000313" key="2">
    <source>
        <dbReference type="Proteomes" id="UP000779900"/>
    </source>
</evidence>
<organism evidence="1 2">
    <name type="scientific">candidate division WOR-3 bacterium</name>
    <dbReference type="NCBI Taxonomy" id="2052148"/>
    <lineage>
        <taxon>Bacteria</taxon>
        <taxon>Bacteria division WOR-3</taxon>
    </lineage>
</organism>
<protein>
    <submittedName>
        <fullName evidence="1">Uncharacterized protein</fullName>
    </submittedName>
</protein>
<dbReference type="Proteomes" id="UP000779900">
    <property type="component" value="Unassembled WGS sequence"/>
</dbReference>
<comment type="caution">
    <text evidence="1">The sequence shown here is derived from an EMBL/GenBank/DDBJ whole genome shotgun (WGS) entry which is preliminary data.</text>
</comment>
<gene>
    <name evidence="1" type="ORF">FJY68_07690</name>
</gene>
<sequence>MKHHVLACLVAVAMAATQLGGQSAARPKNSAASPRGGASLDVRIPQLIAYQGKLTDSTGRPVDDGSYVMIFSLSADSTGSSFWHETQTVETQGGLFSILLGSKVPISAGMPQAGCYLGIRVLPSTQEFRRQRMVSVPFAFQADNSDKLQGRDSAALDGVYVSHTDTNAVASALIADSTIARVDVAPGFTAPYADTADYARLASDSARVAANAYLLQGKDTSALWNAKTLQGKDTAGFVRTGQPDAVASAMIVPNTIVRADVATNFKSPYADTADYATSAPASDSARVAGNSYLLLGKDTTALWNAKKLQGKDTTGFVRAGQANSVATGMITNGEVQTADIADANVTTVKIAASAVDSAKIADGSVTGADIKNGTITTADIAASGVIAGTYGDGYHVARITVDSAGRLTSASDTTILGASPTGPAGGDLTGNYPNPTIAADKVTSAKILDNTVAAADLATTGVAAATYGSATQVAQVTVNDKGQVTSAGNMTISGVPPGGNAGGDLAGSTYPNPTVAASAVTSGKILDGTIAAADIGAGAVTTTGILDGTVATGDIADNAVVTVKIAPNMVTTAKIERNANTGYVLTSTGSGSDPSWQAVPAAPDHQGDVTGSHAATVIAANAVTSGKILDGTIAAADLGQMGAASNQVMKWNGSAWAARNDSGTVVGVSQATGVICSPNPITGTGTVAFDQGYGDGRYVNEAQGSSITSSMIVPNTIVRANVAANFKAPYADTADYATSAPVSDSARVAGNSYLLLGKDTTALWNAKTLQGKDTAALWNAKALQGKDTTALWNAKTLQGKDTTGFVRTGQANSITSGMITDNNVTLSKTERGTNSDSGKAILSQGSGSNPVWGYPSAVGNTSPTTMQSLRFGTVSVDFPSTSGPAFVETTATITGAAVGDLVFVTSTSSFNAGFILCATCEVTSANTIRVRAYLPGSSTIDPDADSMRYVLIKP</sequence>
<proteinExistence type="predicted"/>
<accession>A0A937XDH9</accession>
<dbReference type="AlphaFoldDB" id="A0A937XDH9"/>